<evidence type="ECO:0000313" key="8">
    <source>
        <dbReference type="EMBL" id="GIH40943.1"/>
    </source>
</evidence>
<comment type="caution">
    <text evidence="8">The sequence shown here is derived from an EMBL/GenBank/DDBJ whole genome shotgun (WGS) entry which is preliminary data.</text>
</comment>
<feature type="transmembrane region" description="Helical" evidence="6">
    <location>
        <begin position="102"/>
        <end position="121"/>
    </location>
</feature>
<keyword evidence="9" id="KW-1185">Reference proteome</keyword>
<dbReference type="PANTHER" id="PTHR10057">
    <property type="entry name" value="PERIPHERAL-TYPE BENZODIAZEPINE RECEPTOR"/>
    <property type="match status" value="1"/>
</dbReference>
<dbReference type="EMBL" id="BOOC01000017">
    <property type="protein sequence ID" value="GIH40943.1"/>
    <property type="molecule type" value="Genomic_DNA"/>
</dbReference>
<sequence>MKKTFLGTALAVTATAVAGSLSVDATSAWYRGLRKPSWQPPPPAFGLVWTPLYATIAYAGGRALSRGGEGSRPALARALGANLLLNAAWSALFFRARSPKLALAEILALNASNALLVSRVVRADRRAGLLLLPYAGWTAFATALNASIVRRNPDA</sequence>
<feature type="signal peptide" evidence="7">
    <location>
        <begin position="1"/>
        <end position="18"/>
    </location>
</feature>
<dbReference type="Gene3D" id="1.20.1260.100">
    <property type="entry name" value="TspO/MBR protein"/>
    <property type="match status" value="1"/>
</dbReference>
<evidence type="ECO:0000256" key="7">
    <source>
        <dbReference type="SAM" id="SignalP"/>
    </source>
</evidence>
<dbReference type="Proteomes" id="UP000603904">
    <property type="component" value="Unassembled WGS sequence"/>
</dbReference>
<accession>A0ABQ4G1I2</accession>
<evidence type="ECO:0000256" key="4">
    <source>
        <dbReference type="ARBA" id="ARBA00022989"/>
    </source>
</evidence>
<dbReference type="Pfam" id="PF03073">
    <property type="entry name" value="TspO_MBR"/>
    <property type="match status" value="1"/>
</dbReference>
<keyword evidence="4 6" id="KW-1133">Transmembrane helix</keyword>
<name>A0ABQ4G1I2_9ACTN</name>
<feature type="chain" id="PRO_5045792627" evidence="7">
    <location>
        <begin position="19"/>
        <end position="155"/>
    </location>
</feature>
<organism evidence="8 9">
    <name type="scientific">Microbispora corallina</name>
    <dbReference type="NCBI Taxonomy" id="83302"/>
    <lineage>
        <taxon>Bacteria</taxon>
        <taxon>Bacillati</taxon>
        <taxon>Actinomycetota</taxon>
        <taxon>Actinomycetes</taxon>
        <taxon>Streptosporangiales</taxon>
        <taxon>Streptosporangiaceae</taxon>
        <taxon>Microbispora</taxon>
    </lineage>
</organism>
<feature type="transmembrane region" description="Helical" evidence="6">
    <location>
        <begin position="128"/>
        <end position="149"/>
    </location>
</feature>
<evidence type="ECO:0000313" key="9">
    <source>
        <dbReference type="Proteomes" id="UP000603904"/>
    </source>
</evidence>
<evidence type="ECO:0000256" key="2">
    <source>
        <dbReference type="ARBA" id="ARBA00007524"/>
    </source>
</evidence>
<evidence type="ECO:0000256" key="6">
    <source>
        <dbReference type="SAM" id="Phobius"/>
    </source>
</evidence>
<evidence type="ECO:0000256" key="3">
    <source>
        <dbReference type="ARBA" id="ARBA00022692"/>
    </source>
</evidence>
<dbReference type="CDD" id="cd15904">
    <property type="entry name" value="TSPO_MBR"/>
    <property type="match status" value="1"/>
</dbReference>
<keyword evidence="3 6" id="KW-0812">Transmembrane</keyword>
<dbReference type="PANTHER" id="PTHR10057:SF0">
    <property type="entry name" value="TRANSLOCATOR PROTEIN"/>
    <property type="match status" value="1"/>
</dbReference>
<comment type="similarity">
    <text evidence="2">Belongs to the TspO/BZRP family.</text>
</comment>
<dbReference type="InterPro" id="IPR038330">
    <property type="entry name" value="TspO/MBR-related_sf"/>
</dbReference>
<proteinExistence type="inferred from homology"/>
<dbReference type="RefSeq" id="WP_204058321.1">
    <property type="nucleotide sequence ID" value="NZ_BAAAGP010000014.1"/>
</dbReference>
<dbReference type="InterPro" id="IPR004307">
    <property type="entry name" value="TspO_MBR"/>
</dbReference>
<gene>
    <name evidence="8" type="ORF">Mco01_39430</name>
</gene>
<protein>
    <submittedName>
        <fullName evidence="8">Sensory protein TspO</fullName>
    </submittedName>
</protein>
<reference evidence="8 9" key="1">
    <citation type="submission" date="2021-01" db="EMBL/GenBank/DDBJ databases">
        <title>Whole genome shotgun sequence of Microbispora corallina NBRC 16416.</title>
        <authorList>
            <person name="Komaki H."/>
            <person name="Tamura T."/>
        </authorList>
    </citation>
    <scope>NUCLEOTIDE SEQUENCE [LARGE SCALE GENOMIC DNA]</scope>
    <source>
        <strain evidence="8 9">NBRC 16416</strain>
    </source>
</reference>
<keyword evidence="5 6" id="KW-0472">Membrane</keyword>
<evidence type="ECO:0000256" key="1">
    <source>
        <dbReference type="ARBA" id="ARBA00004141"/>
    </source>
</evidence>
<comment type="subcellular location">
    <subcellularLocation>
        <location evidence="1">Membrane</location>
        <topology evidence="1">Multi-pass membrane protein</topology>
    </subcellularLocation>
</comment>
<keyword evidence="7" id="KW-0732">Signal</keyword>
<feature type="transmembrane region" description="Helical" evidence="6">
    <location>
        <begin position="76"/>
        <end position="96"/>
    </location>
</feature>
<evidence type="ECO:0000256" key="5">
    <source>
        <dbReference type="ARBA" id="ARBA00023136"/>
    </source>
</evidence>
<feature type="transmembrane region" description="Helical" evidence="6">
    <location>
        <begin position="44"/>
        <end position="64"/>
    </location>
</feature>
<dbReference type="PIRSF" id="PIRSF005859">
    <property type="entry name" value="PBR"/>
    <property type="match status" value="1"/>
</dbReference>